<dbReference type="RefSeq" id="WP_081870961.1">
    <property type="nucleotide sequence ID" value="NZ_CP003984.1"/>
</dbReference>
<dbReference type="InterPro" id="IPR051817">
    <property type="entry name" value="FDH_cytochrome_b556_subunit"/>
</dbReference>
<keyword evidence="9" id="KW-0249">Electron transport</keyword>
<dbReference type="GO" id="GO:0009061">
    <property type="term" value="P:anaerobic respiration"/>
    <property type="evidence" value="ECO:0007669"/>
    <property type="project" value="TreeGrafter"/>
</dbReference>
<evidence type="ECO:0000256" key="10">
    <source>
        <dbReference type="ARBA" id="ARBA00022989"/>
    </source>
</evidence>
<keyword evidence="11" id="KW-0408">Iron</keyword>
<evidence type="ECO:0000256" key="12">
    <source>
        <dbReference type="ARBA" id="ARBA00023136"/>
    </source>
</evidence>
<dbReference type="SUPFAM" id="SSF81342">
    <property type="entry name" value="Transmembrane di-heme cytochromes"/>
    <property type="match status" value="1"/>
</dbReference>
<evidence type="ECO:0000256" key="14">
    <source>
        <dbReference type="SAM" id="Phobius"/>
    </source>
</evidence>
<dbReference type="GO" id="GO:0005886">
    <property type="term" value="C:plasma membrane"/>
    <property type="evidence" value="ECO:0007669"/>
    <property type="project" value="UniProtKB-SubCell"/>
</dbReference>
<gene>
    <name evidence="17" type="primary">fdhI</name>
    <name evidence="17" type="ORF">RCA23_c23040</name>
</gene>
<evidence type="ECO:0000256" key="13">
    <source>
        <dbReference type="SAM" id="MobiDB-lite"/>
    </source>
</evidence>
<feature type="compositionally biased region" description="Low complexity" evidence="13">
    <location>
        <begin position="392"/>
        <end position="407"/>
    </location>
</feature>
<evidence type="ECO:0000256" key="11">
    <source>
        <dbReference type="ARBA" id="ARBA00023004"/>
    </source>
</evidence>
<evidence type="ECO:0000256" key="3">
    <source>
        <dbReference type="ARBA" id="ARBA00010747"/>
    </source>
</evidence>
<dbReference type="AlphaFoldDB" id="A0AAN0RKI1"/>
<feature type="transmembrane region" description="Helical" evidence="14">
    <location>
        <begin position="166"/>
        <end position="187"/>
    </location>
</feature>
<dbReference type="InterPro" id="IPR016174">
    <property type="entry name" value="Di-haem_cyt_TM"/>
</dbReference>
<evidence type="ECO:0000313" key="18">
    <source>
        <dbReference type="Proteomes" id="UP000028680"/>
    </source>
</evidence>
<evidence type="ECO:0000256" key="7">
    <source>
        <dbReference type="ARBA" id="ARBA00022692"/>
    </source>
</evidence>
<dbReference type="GO" id="GO:0022904">
    <property type="term" value="P:respiratory electron transport chain"/>
    <property type="evidence" value="ECO:0007669"/>
    <property type="project" value="InterPro"/>
</dbReference>
<name>A0AAN0RKI1_9RHOB</name>
<dbReference type="InterPro" id="IPR011577">
    <property type="entry name" value="Cyt_b561_bac/Ni-Hgenase"/>
</dbReference>
<dbReference type="EMBL" id="CP003984">
    <property type="protein sequence ID" value="AII87827.1"/>
    <property type="molecule type" value="Genomic_DNA"/>
</dbReference>
<dbReference type="KEGG" id="ptp:RCA23_c23040"/>
<evidence type="ECO:0000256" key="8">
    <source>
        <dbReference type="ARBA" id="ARBA00022723"/>
    </source>
</evidence>
<feature type="compositionally biased region" description="Basic and acidic residues" evidence="13">
    <location>
        <begin position="419"/>
        <end position="433"/>
    </location>
</feature>
<evidence type="ECO:0000256" key="2">
    <source>
        <dbReference type="ARBA" id="ARBA00004651"/>
    </source>
</evidence>
<feature type="transmembrane region" description="Helical" evidence="14">
    <location>
        <begin position="121"/>
        <end position="142"/>
    </location>
</feature>
<keyword evidence="12 14" id="KW-0472">Membrane</keyword>
<sequence length="458" mass="49608">MTRILIALIFNLSFVSLAFAQSTEAPDRNSTGGAQTLEDIMARQRGEEVDNSFRSEATGDAASAAEISKQLGTLGGNSDPELWRALRFGLADITASNSGPAAEVLIQDGGMRWLNLRSGPLIKYGGGLLLWMIGLLGLFYLIRGRIKIDGKKTGNKIIRFKAAERFAHWLLAGSFLLLGATGLITLMGRKFLIPAFGHEAFSVLAIGSKWIHNNVSWAFIIALVLIFVFWVVDNIPHRSDINWLVKGGGIFSRGHPPAKKFNAGQKLIFWSVIVLGSSISVSGVSLLFPFQFEMFAATFVKVNATGLGAYLGFGELREVLAPHEEMQYSQLWHSIVSFVLMAIILAHIYIGSLGMEGAYDAMGSGEVEEQWAREHHSLWVEEVLGPQVPNATAAAAKKPTAPNASAKISKKSTIMKSARSSEVKHKKATDPKSAKSAPTKTTANKTTAAKPKKPANDT</sequence>
<keyword evidence="10 14" id="KW-1133">Transmembrane helix</keyword>
<dbReference type="NCBIfam" id="TIGR01583">
    <property type="entry name" value="formate-DH-gamm"/>
    <property type="match status" value="1"/>
</dbReference>
<feature type="compositionally biased region" description="Low complexity" evidence="13">
    <location>
        <begin position="434"/>
        <end position="449"/>
    </location>
</feature>
<dbReference type="EC" id="1.2.1.2" evidence="17"/>
<feature type="signal peptide" evidence="15">
    <location>
        <begin position="1"/>
        <end position="20"/>
    </location>
</feature>
<dbReference type="Proteomes" id="UP000028680">
    <property type="component" value="Chromosome"/>
</dbReference>
<evidence type="ECO:0000256" key="4">
    <source>
        <dbReference type="ARBA" id="ARBA00022448"/>
    </source>
</evidence>
<evidence type="ECO:0000256" key="6">
    <source>
        <dbReference type="ARBA" id="ARBA00022617"/>
    </source>
</evidence>
<dbReference type="Gene3D" id="1.20.950.20">
    <property type="entry name" value="Transmembrane di-heme cytochromes, Chain C"/>
    <property type="match status" value="1"/>
</dbReference>
<evidence type="ECO:0000313" key="17">
    <source>
        <dbReference type="EMBL" id="AII87827.1"/>
    </source>
</evidence>
<feature type="region of interest" description="Disordered" evidence="13">
    <location>
        <begin position="392"/>
        <end position="458"/>
    </location>
</feature>
<dbReference type="PANTHER" id="PTHR30074:SF6">
    <property type="entry name" value="FORMATE DEHYDROGENASE GAMMA SUBUNIT"/>
    <property type="match status" value="1"/>
</dbReference>
<evidence type="ECO:0000256" key="9">
    <source>
        <dbReference type="ARBA" id="ARBA00022982"/>
    </source>
</evidence>
<comment type="cofactor">
    <cofactor evidence="1">
        <name>heme</name>
        <dbReference type="ChEBI" id="CHEBI:30413"/>
    </cofactor>
</comment>
<dbReference type="GO" id="GO:0015944">
    <property type="term" value="P:formate oxidation"/>
    <property type="evidence" value="ECO:0007669"/>
    <property type="project" value="TreeGrafter"/>
</dbReference>
<dbReference type="GO" id="GO:0009055">
    <property type="term" value="F:electron transfer activity"/>
    <property type="evidence" value="ECO:0007669"/>
    <property type="project" value="InterPro"/>
</dbReference>
<keyword evidence="15" id="KW-0732">Signal</keyword>
<dbReference type="GO" id="GO:0008863">
    <property type="term" value="F:formate dehydrogenase (NAD+) activity"/>
    <property type="evidence" value="ECO:0007669"/>
    <property type="project" value="InterPro"/>
</dbReference>
<dbReference type="InterPro" id="IPR006471">
    <property type="entry name" value="Formate_DH_gsu"/>
</dbReference>
<keyword evidence="18" id="KW-1185">Reference proteome</keyword>
<comment type="subcellular location">
    <subcellularLocation>
        <location evidence="2">Cell membrane</location>
        <topology evidence="2">Multi-pass membrane protein</topology>
    </subcellularLocation>
</comment>
<comment type="similarity">
    <text evidence="3">Belongs to the formate dehydrogenase gamma subunit family.</text>
</comment>
<evidence type="ECO:0000259" key="16">
    <source>
        <dbReference type="Pfam" id="PF01292"/>
    </source>
</evidence>
<keyword evidence="8" id="KW-0479">Metal-binding</keyword>
<keyword evidence="17" id="KW-0560">Oxidoreductase</keyword>
<proteinExistence type="inferred from homology"/>
<feature type="domain" description="Cytochrome b561 bacterial/Ni-hydrogenase" evidence="16">
    <location>
        <begin position="159"/>
        <end position="354"/>
    </location>
</feature>
<reference evidence="17 18" key="1">
    <citation type="journal article" date="2014" name="ISME J.">
        <title>Adaptation of an abundant Roseobacter RCA organism to pelagic systems revealed by genomic and transcriptomic analyses.</title>
        <authorList>
            <person name="Voget S."/>
            <person name="Wemheuer B."/>
            <person name="Brinkhoff T."/>
            <person name="Vollmers J."/>
            <person name="Dietrich S."/>
            <person name="Giebel H.A."/>
            <person name="Beardsley C."/>
            <person name="Sardemann C."/>
            <person name="Bakenhus I."/>
            <person name="Billerbeck S."/>
            <person name="Daniel R."/>
            <person name="Simon M."/>
        </authorList>
    </citation>
    <scope>NUCLEOTIDE SEQUENCE [LARGE SCALE GENOMIC DNA]</scope>
    <source>
        <strain evidence="17 18">RCA23</strain>
    </source>
</reference>
<protein>
    <submittedName>
        <fullName evidence="17">Formate dehydrogenase, gamma subunit FdhI</fullName>
        <ecNumber evidence="17">1.2.1.2</ecNumber>
    </submittedName>
</protein>
<organism evidence="17 18">
    <name type="scientific">Planktomarina temperata RCA23</name>
    <dbReference type="NCBI Taxonomy" id="666509"/>
    <lineage>
        <taxon>Bacteria</taxon>
        <taxon>Pseudomonadati</taxon>
        <taxon>Pseudomonadota</taxon>
        <taxon>Alphaproteobacteria</taxon>
        <taxon>Rhodobacterales</taxon>
        <taxon>Paracoccaceae</taxon>
        <taxon>Planktomarina</taxon>
    </lineage>
</organism>
<feature type="transmembrane region" description="Helical" evidence="14">
    <location>
        <begin position="267"/>
        <end position="288"/>
    </location>
</feature>
<keyword evidence="5" id="KW-1003">Cell membrane</keyword>
<accession>A0AAN0RKI1</accession>
<keyword evidence="6" id="KW-0349">Heme</keyword>
<evidence type="ECO:0000256" key="5">
    <source>
        <dbReference type="ARBA" id="ARBA00022475"/>
    </source>
</evidence>
<dbReference type="PANTHER" id="PTHR30074">
    <property type="entry name" value="FORMATE DEHYDROGENASE, NITRATE-INDUCIBLE, CYTOCHROME B556 FDN SUBUNIT"/>
    <property type="match status" value="1"/>
</dbReference>
<feature type="transmembrane region" description="Helical" evidence="14">
    <location>
        <begin position="331"/>
        <end position="350"/>
    </location>
</feature>
<evidence type="ECO:0000256" key="1">
    <source>
        <dbReference type="ARBA" id="ARBA00001971"/>
    </source>
</evidence>
<dbReference type="GO" id="GO:0036397">
    <property type="term" value="F:formate dehydrogenase (quinone) activity"/>
    <property type="evidence" value="ECO:0007669"/>
    <property type="project" value="TreeGrafter"/>
</dbReference>
<keyword evidence="4" id="KW-0813">Transport</keyword>
<dbReference type="GO" id="GO:0046872">
    <property type="term" value="F:metal ion binding"/>
    <property type="evidence" value="ECO:0007669"/>
    <property type="project" value="UniProtKB-KW"/>
</dbReference>
<keyword evidence="7 14" id="KW-0812">Transmembrane</keyword>
<dbReference type="Pfam" id="PF01292">
    <property type="entry name" value="Ni_hydr_CYTB"/>
    <property type="match status" value="1"/>
</dbReference>
<feature type="chain" id="PRO_5042906039" evidence="15">
    <location>
        <begin position="21"/>
        <end position="458"/>
    </location>
</feature>
<dbReference type="GO" id="GO:0009326">
    <property type="term" value="C:formate dehydrogenase complex"/>
    <property type="evidence" value="ECO:0007669"/>
    <property type="project" value="InterPro"/>
</dbReference>
<evidence type="ECO:0000256" key="15">
    <source>
        <dbReference type="SAM" id="SignalP"/>
    </source>
</evidence>
<feature type="transmembrane region" description="Helical" evidence="14">
    <location>
        <begin position="215"/>
        <end position="232"/>
    </location>
</feature>